<keyword evidence="4" id="KW-1185">Reference proteome</keyword>
<reference evidence="3" key="3">
    <citation type="submission" date="2019-08" db="EMBL/GenBank/DDBJ databases">
        <authorList>
            <consortium name="Photinus pyralis genome working group"/>
            <person name="Fallon T.R."/>
            <person name="Sander Lower S.E."/>
            <person name="Weng J.-K."/>
        </authorList>
    </citation>
    <scope>NUCLEOTIDE SEQUENCE</scope>
    <source>
        <strain evidence="3">1611_PpyrPB1</strain>
        <tissue evidence="3">Whole body</tissue>
    </source>
</reference>
<reference evidence="2" key="1">
    <citation type="journal article" date="2016" name="Sci. Rep.">
        <title>Molecular characterization of firefly nuptial gifts: a multi-omics approach sheds light on postcopulatory sexual selection.</title>
        <authorList>
            <person name="Al-Wathiqui N."/>
            <person name="Fallon T.R."/>
            <person name="South A."/>
            <person name="Weng J.K."/>
            <person name="Lewis S.M."/>
        </authorList>
    </citation>
    <scope>NUCLEOTIDE SEQUENCE</scope>
</reference>
<dbReference type="EMBL" id="VVIM01000002">
    <property type="protein sequence ID" value="KAB0802160.1"/>
    <property type="molecule type" value="Genomic_DNA"/>
</dbReference>
<sequence>METVQRLKGNNHIPIIQNTSNYIAHPTGAVLHCSEVHTSLCGDSCRNRVLEEPIDLTCAEKRKVELPSMVNRLKADCHQTEASGSTGPNKKCRKRKANSKIKVENDSVKYIDTTHLADNTDAKQIEVLKAARSLFSKRTRTLYHWIFPNAPKAQLKAVISSSWETLSVQEKDFYISQVLGRFGFPQSSLMINPQLGVLSSFQTEFSNSSIRNVEETSNAVSTIINETNNKAWREEIDNLTVKCPSYKKTRGPARKMRRAKIKDEKTERPEILYLKEVSEAPNDEFQDDPELNREFQQFRRNIPTYDQ</sequence>
<proteinExistence type="predicted"/>
<name>A0A1Y1L1E3_PHOPY</name>
<organism evidence="2">
    <name type="scientific">Photinus pyralis</name>
    <name type="common">Common eastern firefly</name>
    <name type="synonym">Lampyris pyralis</name>
    <dbReference type="NCBI Taxonomy" id="7054"/>
    <lineage>
        <taxon>Eukaryota</taxon>
        <taxon>Metazoa</taxon>
        <taxon>Ecdysozoa</taxon>
        <taxon>Arthropoda</taxon>
        <taxon>Hexapoda</taxon>
        <taxon>Insecta</taxon>
        <taxon>Pterygota</taxon>
        <taxon>Neoptera</taxon>
        <taxon>Endopterygota</taxon>
        <taxon>Coleoptera</taxon>
        <taxon>Polyphaga</taxon>
        <taxon>Elateriformia</taxon>
        <taxon>Elateroidea</taxon>
        <taxon>Lampyridae</taxon>
        <taxon>Lampyrinae</taxon>
        <taxon>Photinus</taxon>
    </lineage>
</organism>
<evidence type="ECO:0000313" key="3">
    <source>
        <dbReference type="EMBL" id="KAB0802160.1"/>
    </source>
</evidence>
<dbReference type="OrthoDB" id="6575115at2759"/>
<evidence type="ECO:0000256" key="1">
    <source>
        <dbReference type="SAM" id="MobiDB-lite"/>
    </source>
</evidence>
<dbReference type="Proteomes" id="UP000327044">
    <property type="component" value="Unassembled WGS sequence"/>
</dbReference>
<feature type="compositionally biased region" description="Polar residues" evidence="1">
    <location>
        <begin position="298"/>
        <end position="307"/>
    </location>
</feature>
<evidence type="ECO:0000313" key="4">
    <source>
        <dbReference type="Proteomes" id="UP000327044"/>
    </source>
</evidence>
<dbReference type="EMBL" id="GEZM01067543">
    <property type="protein sequence ID" value="JAV67499.1"/>
    <property type="molecule type" value="Transcribed_RNA"/>
</dbReference>
<dbReference type="AlphaFoldDB" id="A0A1Y1L1E3"/>
<feature type="region of interest" description="Disordered" evidence="1">
    <location>
        <begin position="272"/>
        <end position="307"/>
    </location>
</feature>
<reference evidence="3 4" key="2">
    <citation type="journal article" date="2018" name="Elife">
        <title>Firefly genomes illuminate parallel origins of bioluminescence in beetles.</title>
        <authorList>
            <person name="Fallon T.R."/>
            <person name="Lower S.E."/>
            <person name="Chang C.H."/>
            <person name="Bessho-Uehara M."/>
            <person name="Martin G.J."/>
            <person name="Bewick A.J."/>
            <person name="Behringer M."/>
            <person name="Debat H.J."/>
            <person name="Wong I."/>
            <person name="Day J.C."/>
            <person name="Suvorov A."/>
            <person name="Silva C.J."/>
            <person name="Stanger-Hall K.F."/>
            <person name="Hall D.W."/>
            <person name="Schmitz R.J."/>
            <person name="Nelson D.R."/>
            <person name="Lewis S.M."/>
            <person name="Shigenobu S."/>
            <person name="Bybee S.M."/>
            <person name="Larracuente A.M."/>
            <person name="Oba Y."/>
            <person name="Weng J.K."/>
        </authorList>
    </citation>
    <scope>NUCLEOTIDE SEQUENCE [LARGE SCALE GENOMIC DNA]</scope>
    <source>
        <strain evidence="3">1611_PpyrPB1</strain>
        <tissue evidence="3">Whole body</tissue>
    </source>
</reference>
<gene>
    <name evidence="3" type="ORF">PPYR_04346</name>
</gene>
<dbReference type="InParanoid" id="A0A1Y1L1E3"/>
<accession>A0A1Y1L1E3</accession>
<evidence type="ECO:0000313" key="2">
    <source>
        <dbReference type="EMBL" id="JAV67499.1"/>
    </source>
</evidence>
<protein>
    <submittedName>
        <fullName evidence="2">Uncharacterized protein</fullName>
    </submittedName>
</protein>